<feature type="domain" description="AtuA-like ferredoxin-fold" evidence="1">
    <location>
        <begin position="3"/>
        <end position="101"/>
    </location>
</feature>
<evidence type="ECO:0000313" key="3">
    <source>
        <dbReference type="Proteomes" id="UP001299970"/>
    </source>
</evidence>
<gene>
    <name evidence="2" type="ORF">MMF94_17990</name>
</gene>
<proteinExistence type="predicted"/>
<name>A0ABS9TGB0_9PSEU</name>
<evidence type="ECO:0000259" key="1">
    <source>
        <dbReference type="Pfam" id="PF23544"/>
    </source>
</evidence>
<accession>A0ABS9TGB0</accession>
<evidence type="ECO:0000313" key="2">
    <source>
        <dbReference type="EMBL" id="MCH6167580.1"/>
    </source>
</evidence>
<reference evidence="2 3" key="1">
    <citation type="submission" date="2022-03" db="EMBL/GenBank/DDBJ databases">
        <title>Pseudonocardia alaer sp. nov., a novel actinomycete isolated from reed forest soil.</title>
        <authorList>
            <person name="Wang L."/>
        </authorList>
    </citation>
    <scope>NUCLEOTIDE SEQUENCE [LARGE SCALE GENOMIC DNA]</scope>
    <source>
        <strain evidence="2 3">Y-16303</strain>
    </source>
</reference>
<dbReference type="Proteomes" id="UP001299970">
    <property type="component" value="Unassembled WGS sequence"/>
</dbReference>
<comment type="caution">
    <text evidence="2">The sequence shown here is derived from an EMBL/GenBank/DDBJ whole genome shotgun (WGS) entry which is preliminary data.</text>
</comment>
<dbReference type="Pfam" id="PF23544">
    <property type="entry name" value="AtuA_ferredoxin"/>
    <property type="match status" value="1"/>
</dbReference>
<dbReference type="EMBL" id="JAKXMK010000015">
    <property type="protein sequence ID" value="MCH6167580.1"/>
    <property type="molecule type" value="Genomic_DNA"/>
</dbReference>
<keyword evidence="3" id="KW-1185">Reference proteome</keyword>
<sequence>MSVRLHEIAHCRAGDKGDATTLSVIPYVDTDYALLVRELTPQRVRWRLARYVGGDILRFELPLLPALQFVCTGILDGGITTSLAPDTRGKSLSSRLLALELPD</sequence>
<organism evidence="2 3">
    <name type="scientific">Pseudonocardia alaniniphila</name>
    <dbReference type="NCBI Taxonomy" id="75291"/>
    <lineage>
        <taxon>Bacteria</taxon>
        <taxon>Bacillati</taxon>
        <taxon>Actinomycetota</taxon>
        <taxon>Actinomycetes</taxon>
        <taxon>Pseudonocardiales</taxon>
        <taxon>Pseudonocardiaceae</taxon>
        <taxon>Pseudonocardia</taxon>
    </lineage>
</organism>
<dbReference type="InterPro" id="IPR056362">
    <property type="entry name" value="AtuA-like_ferredoxin_dom"/>
</dbReference>
<protein>
    <recommendedName>
        <fullName evidence="1">AtuA-like ferredoxin-fold domain-containing protein</fullName>
    </recommendedName>
</protein>
<dbReference type="RefSeq" id="WP_241038032.1">
    <property type="nucleotide sequence ID" value="NZ_BAAAJF010000003.1"/>
</dbReference>